<dbReference type="SMART" id="SM00829">
    <property type="entry name" value="PKS_ER"/>
    <property type="match status" value="1"/>
</dbReference>
<accession>A0ABQ1HF87</accession>
<dbReference type="InterPro" id="IPR011032">
    <property type="entry name" value="GroES-like_sf"/>
</dbReference>
<dbReference type="Proteomes" id="UP000658793">
    <property type="component" value="Unassembled WGS sequence"/>
</dbReference>
<dbReference type="CDD" id="cd08276">
    <property type="entry name" value="MDR7"/>
    <property type="match status" value="1"/>
</dbReference>
<dbReference type="InterPro" id="IPR020843">
    <property type="entry name" value="ER"/>
</dbReference>
<evidence type="ECO:0000313" key="3">
    <source>
        <dbReference type="Proteomes" id="UP000658793"/>
    </source>
</evidence>
<proteinExistence type="predicted"/>
<dbReference type="InterPro" id="IPR052711">
    <property type="entry name" value="Zinc_ADH-like"/>
</dbReference>
<gene>
    <name evidence="2" type="primary">adhP</name>
    <name evidence="2" type="ORF">GCM10008015_11510</name>
</gene>
<dbReference type="Gene3D" id="3.90.180.10">
    <property type="entry name" value="Medium-chain alcohol dehydrogenases, catalytic domain"/>
    <property type="match status" value="1"/>
</dbReference>
<dbReference type="Pfam" id="PF08240">
    <property type="entry name" value="ADH_N"/>
    <property type="match status" value="1"/>
</dbReference>
<dbReference type="SUPFAM" id="SSF51735">
    <property type="entry name" value="NAD(P)-binding Rossmann-fold domains"/>
    <property type="match status" value="1"/>
</dbReference>
<dbReference type="RefSeq" id="WP_188493349.1">
    <property type="nucleotide sequence ID" value="NZ_BMGA01000002.1"/>
</dbReference>
<keyword evidence="3" id="KW-1185">Reference proteome</keyword>
<evidence type="ECO:0000259" key="1">
    <source>
        <dbReference type="SMART" id="SM00829"/>
    </source>
</evidence>
<protein>
    <submittedName>
        <fullName evidence="2">NADPH:quinone oxidoreductase</fullName>
    </submittedName>
</protein>
<dbReference type="Gene3D" id="3.40.50.720">
    <property type="entry name" value="NAD(P)-binding Rossmann-like Domain"/>
    <property type="match status" value="1"/>
</dbReference>
<dbReference type="Pfam" id="PF00107">
    <property type="entry name" value="ADH_zinc_N"/>
    <property type="match status" value="1"/>
</dbReference>
<organism evidence="2 3">
    <name type="scientific">Flavobacterium palustre</name>
    <dbReference type="NCBI Taxonomy" id="1476463"/>
    <lineage>
        <taxon>Bacteria</taxon>
        <taxon>Pseudomonadati</taxon>
        <taxon>Bacteroidota</taxon>
        <taxon>Flavobacteriia</taxon>
        <taxon>Flavobacteriales</taxon>
        <taxon>Flavobacteriaceae</taxon>
        <taxon>Flavobacterium</taxon>
    </lineage>
</organism>
<dbReference type="InterPro" id="IPR036291">
    <property type="entry name" value="NAD(P)-bd_dom_sf"/>
</dbReference>
<comment type="caution">
    <text evidence="2">The sequence shown here is derived from an EMBL/GenBank/DDBJ whole genome shotgun (WGS) entry which is preliminary data.</text>
</comment>
<evidence type="ECO:0000313" key="2">
    <source>
        <dbReference type="EMBL" id="GGA72544.1"/>
    </source>
</evidence>
<dbReference type="SUPFAM" id="SSF50129">
    <property type="entry name" value="GroES-like"/>
    <property type="match status" value="1"/>
</dbReference>
<name>A0ABQ1HF87_9FLAO</name>
<sequence length="342" mass="36225">MLDFQTTVRLTKNGNHTQLIQAKQAIPTLGKNEVLIKVKAASLNFRDHAALSGNYPGVVNSVVPLSDGAGEVVALGENVTRVTVGSRVSANCWANWVDGKVLKPEYYVASIGFNMDGWLAEYIVLHEMSLVQLPDYLSYVEAATLACGAVTAWNAIHQHGILTAGQTVLVQGAGGVSVFALQLAILSGARVLAIASRDDDDKAQLLRELGAETVVAYGKNPDWDKEILKLTNGLGVDKVVEVAGEKTINKSVASTKAGGNVALVGFASGMGGDVSPLEIMTRGIQLGATTMGSRSDFEALLSAMASVEMKPVIDSVFVFDDYQKAYDRLQSGNVTGKVVIEI</sequence>
<reference evidence="3" key="1">
    <citation type="journal article" date="2019" name="Int. J. Syst. Evol. Microbiol.">
        <title>The Global Catalogue of Microorganisms (GCM) 10K type strain sequencing project: providing services to taxonomists for standard genome sequencing and annotation.</title>
        <authorList>
            <consortium name="The Broad Institute Genomics Platform"/>
            <consortium name="The Broad Institute Genome Sequencing Center for Infectious Disease"/>
            <person name="Wu L."/>
            <person name="Ma J."/>
        </authorList>
    </citation>
    <scope>NUCLEOTIDE SEQUENCE [LARGE SCALE GENOMIC DNA]</scope>
    <source>
        <strain evidence="3">CGMCC 1.12811</strain>
    </source>
</reference>
<dbReference type="EMBL" id="BMGA01000002">
    <property type="protein sequence ID" value="GGA72544.1"/>
    <property type="molecule type" value="Genomic_DNA"/>
</dbReference>
<feature type="domain" description="Enoyl reductase (ER)" evidence="1">
    <location>
        <begin position="14"/>
        <end position="340"/>
    </location>
</feature>
<dbReference type="InterPro" id="IPR013149">
    <property type="entry name" value="ADH-like_C"/>
</dbReference>
<dbReference type="InterPro" id="IPR013154">
    <property type="entry name" value="ADH-like_N"/>
</dbReference>
<dbReference type="PANTHER" id="PTHR45033">
    <property type="match status" value="1"/>
</dbReference>
<dbReference type="PANTHER" id="PTHR45033:SF2">
    <property type="entry name" value="ZINC-TYPE ALCOHOL DEHYDROGENASE-LIKE PROTEIN C1773.06C"/>
    <property type="match status" value="1"/>
</dbReference>